<dbReference type="PROSITE" id="PS50866">
    <property type="entry name" value="GOLD"/>
    <property type="match status" value="1"/>
</dbReference>
<sequence>MLKVLQLFIFTIFLISCTSNDENTLDDECTSTEMSSIDVVTIPSNGKVNEPIEMTLEYSLRNGCGKFSTLDQEVVDKTVTLSLEVIYKGCICTQDATKNSLEYTFTPTEAGEYTFVFSSADEDNETYKILVSE</sequence>
<accession>A0A7X9S0K1</accession>
<dbReference type="RefSeq" id="WP_169660334.1">
    <property type="nucleotide sequence ID" value="NZ_JABANE010000137.1"/>
</dbReference>
<dbReference type="PROSITE" id="PS51257">
    <property type="entry name" value="PROKAR_LIPOPROTEIN"/>
    <property type="match status" value="1"/>
</dbReference>
<dbReference type="InterPro" id="IPR009038">
    <property type="entry name" value="GOLD_dom"/>
</dbReference>
<dbReference type="EMBL" id="JABANE010000137">
    <property type="protein sequence ID" value="NME72140.1"/>
    <property type="molecule type" value="Genomic_DNA"/>
</dbReference>
<comment type="caution">
    <text evidence="2">The sequence shown here is derived from an EMBL/GenBank/DDBJ whole genome shotgun (WGS) entry which is preliminary data.</text>
</comment>
<protein>
    <recommendedName>
        <fullName evidence="1">GOLD domain-containing protein</fullName>
    </recommendedName>
</protein>
<name>A0A7X9S0K1_9BACT</name>
<feature type="domain" description="GOLD" evidence="1">
    <location>
        <begin position="27"/>
        <end position="133"/>
    </location>
</feature>
<dbReference type="AlphaFoldDB" id="A0A7X9S0K1"/>
<keyword evidence="3" id="KW-1185">Reference proteome</keyword>
<evidence type="ECO:0000313" key="3">
    <source>
        <dbReference type="Proteomes" id="UP000576082"/>
    </source>
</evidence>
<evidence type="ECO:0000313" key="2">
    <source>
        <dbReference type="EMBL" id="NME72140.1"/>
    </source>
</evidence>
<gene>
    <name evidence="2" type="ORF">HHU12_29535</name>
</gene>
<reference evidence="2 3" key="1">
    <citation type="submission" date="2020-04" db="EMBL/GenBank/DDBJ databases">
        <title>Flammeovirga sp. SR4, a novel species isolated from seawater.</title>
        <authorList>
            <person name="Wang X."/>
        </authorList>
    </citation>
    <scope>NUCLEOTIDE SEQUENCE [LARGE SCALE GENOMIC DNA]</scope>
    <source>
        <strain evidence="2 3">ATCC 23126</strain>
    </source>
</reference>
<evidence type="ECO:0000259" key="1">
    <source>
        <dbReference type="PROSITE" id="PS50866"/>
    </source>
</evidence>
<organism evidence="2 3">
    <name type="scientific">Flammeovirga aprica JL-4</name>
    <dbReference type="NCBI Taxonomy" id="694437"/>
    <lineage>
        <taxon>Bacteria</taxon>
        <taxon>Pseudomonadati</taxon>
        <taxon>Bacteroidota</taxon>
        <taxon>Cytophagia</taxon>
        <taxon>Cytophagales</taxon>
        <taxon>Flammeovirgaceae</taxon>
        <taxon>Flammeovirga</taxon>
    </lineage>
</organism>
<dbReference type="Proteomes" id="UP000576082">
    <property type="component" value="Unassembled WGS sequence"/>
</dbReference>
<proteinExistence type="predicted"/>